<keyword evidence="1" id="KW-0059">Arsenical resistance</keyword>
<comment type="caution">
    <text evidence="3">The sequence shown here is derived from an EMBL/GenBank/DDBJ whole genome shotgun (WGS) entry which is preliminary data.</text>
</comment>
<dbReference type="PANTHER" id="PTHR43428">
    <property type="entry name" value="ARSENATE REDUCTASE"/>
    <property type="match status" value="1"/>
</dbReference>
<sequence>MRQARRVVFVCSRNSARSQLAAALWVERSRVPGVSAGTRPAERVHPLAVATAKAHGLSLGEARTRHVDQVVAPDDLVIAVCDTAHEELAPGDRLHWSVPDPAAVGTEDAFDTAFRDLADRVERLAPRSTP</sequence>
<feature type="domain" description="Phosphotyrosine protein phosphatase I" evidence="2">
    <location>
        <begin position="5"/>
        <end position="127"/>
    </location>
</feature>
<gene>
    <name evidence="3" type="ORF">ACFQV2_13275</name>
</gene>
<accession>A0ABW2TL18</accession>
<proteinExistence type="predicted"/>
<dbReference type="SUPFAM" id="SSF52788">
    <property type="entry name" value="Phosphotyrosine protein phosphatases I"/>
    <property type="match status" value="1"/>
</dbReference>
<keyword evidence="4" id="KW-1185">Reference proteome</keyword>
<dbReference type="EMBL" id="JBHTEY010000004">
    <property type="protein sequence ID" value="MFC7614349.1"/>
    <property type="molecule type" value="Genomic_DNA"/>
</dbReference>
<protein>
    <submittedName>
        <fullName evidence="3">Low molecular weight phosphatase family protein</fullName>
    </submittedName>
</protein>
<dbReference type="Proteomes" id="UP001596512">
    <property type="component" value="Unassembled WGS sequence"/>
</dbReference>
<dbReference type="Pfam" id="PF01451">
    <property type="entry name" value="LMWPc"/>
    <property type="match status" value="1"/>
</dbReference>
<evidence type="ECO:0000259" key="2">
    <source>
        <dbReference type="SMART" id="SM00226"/>
    </source>
</evidence>
<name>A0ABW2TL18_9PSEU</name>
<dbReference type="SMART" id="SM00226">
    <property type="entry name" value="LMWPc"/>
    <property type="match status" value="1"/>
</dbReference>
<evidence type="ECO:0000313" key="3">
    <source>
        <dbReference type="EMBL" id="MFC7614349.1"/>
    </source>
</evidence>
<organism evidence="3 4">
    <name type="scientific">Actinokineospora soli</name>
    <dbReference type="NCBI Taxonomy" id="1048753"/>
    <lineage>
        <taxon>Bacteria</taxon>
        <taxon>Bacillati</taxon>
        <taxon>Actinomycetota</taxon>
        <taxon>Actinomycetes</taxon>
        <taxon>Pseudonocardiales</taxon>
        <taxon>Pseudonocardiaceae</taxon>
        <taxon>Actinokineospora</taxon>
    </lineage>
</organism>
<evidence type="ECO:0000313" key="4">
    <source>
        <dbReference type="Proteomes" id="UP001596512"/>
    </source>
</evidence>
<evidence type="ECO:0000256" key="1">
    <source>
        <dbReference type="ARBA" id="ARBA00022849"/>
    </source>
</evidence>
<dbReference type="Gene3D" id="3.40.50.2300">
    <property type="match status" value="1"/>
</dbReference>
<dbReference type="InterPro" id="IPR036196">
    <property type="entry name" value="Ptyr_pPase_sf"/>
</dbReference>
<dbReference type="InterPro" id="IPR023485">
    <property type="entry name" value="Ptyr_pPase"/>
</dbReference>
<reference evidence="4" key="1">
    <citation type="journal article" date="2019" name="Int. J. Syst. Evol. Microbiol.">
        <title>The Global Catalogue of Microorganisms (GCM) 10K type strain sequencing project: providing services to taxonomists for standard genome sequencing and annotation.</title>
        <authorList>
            <consortium name="The Broad Institute Genomics Platform"/>
            <consortium name="The Broad Institute Genome Sequencing Center for Infectious Disease"/>
            <person name="Wu L."/>
            <person name="Ma J."/>
        </authorList>
    </citation>
    <scope>NUCLEOTIDE SEQUENCE [LARGE SCALE GENOMIC DNA]</scope>
    <source>
        <strain evidence="4">JCM 17695</strain>
    </source>
</reference>
<dbReference type="PANTHER" id="PTHR43428:SF1">
    <property type="entry name" value="ARSENATE REDUCTASE"/>
    <property type="match status" value="1"/>
</dbReference>